<keyword evidence="3 5" id="KW-0175">Coiled coil</keyword>
<protein>
    <submittedName>
        <fullName evidence="6">Uncharacterized protein</fullName>
    </submittedName>
</protein>
<organism evidence="6 7">
    <name type="scientific">Danionella cerebrum</name>
    <dbReference type="NCBI Taxonomy" id="2873325"/>
    <lineage>
        <taxon>Eukaryota</taxon>
        <taxon>Metazoa</taxon>
        <taxon>Chordata</taxon>
        <taxon>Craniata</taxon>
        <taxon>Vertebrata</taxon>
        <taxon>Euteleostomi</taxon>
        <taxon>Actinopterygii</taxon>
        <taxon>Neopterygii</taxon>
        <taxon>Teleostei</taxon>
        <taxon>Ostariophysi</taxon>
        <taxon>Cypriniformes</taxon>
        <taxon>Danionidae</taxon>
        <taxon>Danioninae</taxon>
        <taxon>Danionella</taxon>
    </lineage>
</organism>
<dbReference type="PANTHER" id="PTHR24200:SF7">
    <property type="entry name" value="MICROTUBULE-ASSOCIATED TUMOR SUPPRESSOR 1"/>
    <property type="match status" value="1"/>
</dbReference>
<evidence type="ECO:0000256" key="3">
    <source>
        <dbReference type="ARBA" id="ARBA00023054"/>
    </source>
</evidence>
<dbReference type="STRING" id="623744.A0A553R2F2"/>
<dbReference type="PANTHER" id="PTHR24200">
    <property type="entry name" value="TOUCAN, ISOFORM A"/>
    <property type="match status" value="1"/>
</dbReference>
<evidence type="ECO:0000313" key="6">
    <source>
        <dbReference type="EMBL" id="TRY96362.1"/>
    </source>
</evidence>
<comment type="subcellular location">
    <subcellularLocation>
        <location evidence="1">Nucleus</location>
    </subcellularLocation>
</comment>
<dbReference type="AlphaFoldDB" id="A0A553R2F2"/>
<dbReference type="Proteomes" id="UP000316079">
    <property type="component" value="Unassembled WGS sequence"/>
</dbReference>
<gene>
    <name evidence="6" type="ORF">DNTS_035179</name>
</gene>
<dbReference type="OrthoDB" id="10038993at2759"/>
<dbReference type="InterPro" id="IPR051293">
    <property type="entry name" value="MTUS1/CCDC69"/>
</dbReference>
<feature type="coiled-coil region" evidence="5">
    <location>
        <begin position="90"/>
        <end position="145"/>
    </location>
</feature>
<feature type="coiled-coil region" evidence="5">
    <location>
        <begin position="232"/>
        <end position="266"/>
    </location>
</feature>
<name>A0A553R2F2_9TELE</name>
<evidence type="ECO:0000256" key="2">
    <source>
        <dbReference type="ARBA" id="ARBA00007585"/>
    </source>
</evidence>
<feature type="coiled-coil region" evidence="5">
    <location>
        <begin position="177"/>
        <end position="204"/>
    </location>
</feature>
<dbReference type="GO" id="GO:0005634">
    <property type="term" value="C:nucleus"/>
    <property type="evidence" value="ECO:0007669"/>
    <property type="project" value="UniProtKB-SubCell"/>
</dbReference>
<keyword evidence="4" id="KW-0539">Nucleus</keyword>
<evidence type="ECO:0000256" key="5">
    <source>
        <dbReference type="SAM" id="Coils"/>
    </source>
</evidence>
<keyword evidence="7" id="KW-1185">Reference proteome</keyword>
<evidence type="ECO:0000313" key="7">
    <source>
        <dbReference type="Proteomes" id="UP000316079"/>
    </source>
</evidence>
<dbReference type="GO" id="GO:0005737">
    <property type="term" value="C:cytoplasm"/>
    <property type="evidence" value="ECO:0007669"/>
    <property type="project" value="TreeGrafter"/>
</dbReference>
<proteinExistence type="inferred from homology"/>
<evidence type="ECO:0000256" key="1">
    <source>
        <dbReference type="ARBA" id="ARBA00004123"/>
    </source>
</evidence>
<comment type="similarity">
    <text evidence="2">Belongs to the MTUS1 family.</text>
</comment>
<dbReference type="EMBL" id="SRMA01025302">
    <property type="protein sequence ID" value="TRY96362.1"/>
    <property type="molecule type" value="Genomic_DNA"/>
</dbReference>
<accession>A0A553R2F2</accession>
<comment type="caution">
    <text evidence="6">The sequence shown here is derived from an EMBL/GenBank/DDBJ whole genome shotgun (WGS) entry which is preliminary data.</text>
</comment>
<dbReference type="GO" id="GO:0008017">
    <property type="term" value="F:microtubule binding"/>
    <property type="evidence" value="ECO:0007669"/>
    <property type="project" value="TreeGrafter"/>
</dbReference>
<sequence>MQSPSIQRLFASKHSVSVSASAAYRHITSESGEQQRERSWGNGRGSCIWTAVLLLSGLTSLRLEHGLRRQQSVPSCSLRRPRGKWREIGHEEVMKQRRDLSVELGTLREELASSVHSCERLVQEKDELRASFDEVLRKLREQQQLDLVELEERLKSFYSSEWEKVHLAYQKETDMCKGQMQEQLEQLQSKHESLKKELENSHSKEVECLKQQFDESFKELKQCHEKQMKTFNTALKESKEILSEQVQELMMENSSLKEKLSAEVKRRMLLAEKSQLNYAGYGAGPILAMAACERNSGTLLPSVVLGSSPWAREINP</sequence>
<evidence type="ECO:0000256" key="4">
    <source>
        <dbReference type="ARBA" id="ARBA00023242"/>
    </source>
</evidence>
<reference evidence="6 7" key="1">
    <citation type="journal article" date="2019" name="Sci. Data">
        <title>Hybrid genome assembly and annotation of Danionella translucida.</title>
        <authorList>
            <person name="Kadobianskyi M."/>
            <person name="Schulze L."/>
            <person name="Schuelke M."/>
            <person name="Judkewitz B."/>
        </authorList>
    </citation>
    <scope>NUCLEOTIDE SEQUENCE [LARGE SCALE GENOMIC DNA]</scope>
    <source>
        <strain evidence="6 7">Bolton</strain>
    </source>
</reference>